<dbReference type="KEGG" id="ppsr:I6J18_02370"/>
<dbReference type="Proteomes" id="UP000595254">
    <property type="component" value="Chromosome"/>
</dbReference>
<protein>
    <submittedName>
        <fullName evidence="4">RNA 2'-phosphotransferase</fullName>
    </submittedName>
</protein>
<dbReference type="InterPro" id="IPR002745">
    <property type="entry name" value="Ptrans_KptA/Tpt1"/>
</dbReference>
<proteinExistence type="inferred from homology"/>
<dbReference type="RefSeq" id="WP_081704850.1">
    <property type="nucleotide sequence ID" value="NZ_JARMSH010000002.1"/>
</dbReference>
<comment type="similarity">
    <text evidence="1">Belongs to the KptA/TPT1 family.</text>
</comment>
<keyword evidence="3" id="KW-0520">NAD</keyword>
<dbReference type="Gene3D" id="3.20.170.30">
    <property type="match status" value="1"/>
</dbReference>
<dbReference type="Pfam" id="PF01885">
    <property type="entry name" value="PTS_2-RNA"/>
    <property type="match status" value="1"/>
</dbReference>
<evidence type="ECO:0000256" key="2">
    <source>
        <dbReference type="ARBA" id="ARBA00022679"/>
    </source>
</evidence>
<keyword evidence="2" id="KW-0808">Transferase</keyword>
<dbReference type="SUPFAM" id="SSF56399">
    <property type="entry name" value="ADP-ribosylation"/>
    <property type="match status" value="1"/>
</dbReference>
<keyword evidence="5" id="KW-1185">Reference proteome</keyword>
<evidence type="ECO:0000256" key="3">
    <source>
        <dbReference type="ARBA" id="ARBA00023027"/>
    </source>
</evidence>
<name>A0A974S2A5_PERPY</name>
<gene>
    <name evidence="4" type="ORF">I6J18_02370</name>
</gene>
<evidence type="ECO:0000313" key="4">
    <source>
        <dbReference type="EMBL" id="QQT02502.1"/>
    </source>
</evidence>
<reference evidence="4 5" key="1">
    <citation type="submission" date="2021-01" db="EMBL/GenBank/DDBJ databases">
        <title>FDA dAtabase for Regulatory Grade micrObial Sequences (FDA-ARGOS): Supporting development and validation of Infectious Disease Dx tests.</title>
        <authorList>
            <person name="Nelson B."/>
            <person name="Plummer A."/>
            <person name="Tallon L."/>
            <person name="Sadzewicz L."/>
            <person name="Zhao X."/>
            <person name="Boylan J."/>
            <person name="Ott S."/>
            <person name="Bowen H."/>
            <person name="Vavikolanu K."/>
            <person name="Mehta A."/>
            <person name="Aluvathingal J."/>
            <person name="Nadendla S."/>
            <person name="Myers T."/>
            <person name="Yan Y."/>
            <person name="Sichtig H."/>
        </authorList>
    </citation>
    <scope>NUCLEOTIDE SEQUENCE [LARGE SCALE GENOMIC DNA]</scope>
    <source>
        <strain evidence="4 5">FDAARGOS_1161</strain>
    </source>
</reference>
<dbReference type="GO" id="GO:0008033">
    <property type="term" value="P:tRNA processing"/>
    <property type="evidence" value="ECO:0007669"/>
    <property type="project" value="TreeGrafter"/>
</dbReference>
<evidence type="ECO:0000313" key="5">
    <source>
        <dbReference type="Proteomes" id="UP000595254"/>
    </source>
</evidence>
<evidence type="ECO:0000256" key="1">
    <source>
        <dbReference type="ARBA" id="ARBA00009836"/>
    </source>
</evidence>
<organism evidence="4 5">
    <name type="scientific">Peribacillus psychrosaccharolyticus</name>
    <name type="common">Bacillus psychrosaccharolyticus</name>
    <dbReference type="NCBI Taxonomy" id="1407"/>
    <lineage>
        <taxon>Bacteria</taxon>
        <taxon>Bacillati</taxon>
        <taxon>Bacillota</taxon>
        <taxon>Bacilli</taxon>
        <taxon>Bacillales</taxon>
        <taxon>Bacillaceae</taxon>
        <taxon>Peribacillus</taxon>
    </lineage>
</organism>
<sequence>MRANQGHSVHVNVPLRTVTPPTDLFHGTATNSLQSILAQGIKKMNRLYVHLSDNTVASFQVGKRHGKVVILKIDTLKMAINFYCLKMTYGLPILSLYNTYTDQSKSHYQKMEVNRLILNIRACFERDRSKQALY</sequence>
<dbReference type="InterPro" id="IPR042081">
    <property type="entry name" value="RNA_2'-PTrans_C"/>
</dbReference>
<dbReference type="PANTHER" id="PTHR12684">
    <property type="entry name" value="PUTATIVE PHOSPHOTRANSFERASE"/>
    <property type="match status" value="1"/>
</dbReference>
<dbReference type="PANTHER" id="PTHR12684:SF2">
    <property type="entry name" value="TRNA 2'-PHOSPHOTRANSFERASE 1"/>
    <property type="match status" value="1"/>
</dbReference>
<dbReference type="GO" id="GO:0000215">
    <property type="term" value="F:tRNA 2'-phosphotransferase activity"/>
    <property type="evidence" value="ECO:0007669"/>
    <property type="project" value="TreeGrafter"/>
</dbReference>
<dbReference type="AlphaFoldDB" id="A0A974S2A5"/>
<dbReference type="EMBL" id="CP068053">
    <property type="protein sequence ID" value="QQT02502.1"/>
    <property type="molecule type" value="Genomic_DNA"/>
</dbReference>
<accession>A0A974S2A5</accession>